<gene>
    <name evidence="4" type="ORF">GGD57_002470</name>
</gene>
<evidence type="ECO:0000313" key="4">
    <source>
        <dbReference type="EMBL" id="MBB4235896.1"/>
    </source>
</evidence>
<feature type="domain" description="D-isomer specific 2-hydroxyacid dehydrogenase NAD-binding" evidence="3">
    <location>
        <begin position="106"/>
        <end position="284"/>
    </location>
</feature>
<dbReference type="GO" id="GO:0016491">
    <property type="term" value="F:oxidoreductase activity"/>
    <property type="evidence" value="ECO:0007669"/>
    <property type="project" value="UniProtKB-KW"/>
</dbReference>
<reference evidence="4 5" key="1">
    <citation type="submission" date="2020-08" db="EMBL/GenBank/DDBJ databases">
        <title>Genomic Encyclopedia of Type Strains, Phase IV (KMG-V): Genome sequencing to study the core and pangenomes of soil and plant-associated prokaryotes.</title>
        <authorList>
            <person name="Whitman W."/>
        </authorList>
    </citation>
    <scope>NUCLEOTIDE SEQUENCE [LARGE SCALE GENOMIC DNA]</scope>
    <source>
        <strain evidence="4 5">SEMIA 4089</strain>
    </source>
</reference>
<evidence type="ECO:0000259" key="3">
    <source>
        <dbReference type="Pfam" id="PF02826"/>
    </source>
</evidence>
<evidence type="ECO:0000256" key="1">
    <source>
        <dbReference type="ARBA" id="ARBA00023002"/>
    </source>
</evidence>
<comment type="caution">
    <text evidence="4">The sequence shown here is derived from an EMBL/GenBank/DDBJ whole genome shotgun (WGS) entry which is preliminary data.</text>
</comment>
<dbReference type="Proteomes" id="UP000540909">
    <property type="component" value="Unassembled WGS sequence"/>
</dbReference>
<dbReference type="InterPro" id="IPR036291">
    <property type="entry name" value="NAD(P)-bd_dom_sf"/>
</dbReference>
<evidence type="ECO:0000256" key="2">
    <source>
        <dbReference type="ARBA" id="ARBA00023027"/>
    </source>
</evidence>
<keyword evidence="1" id="KW-0560">Oxidoreductase</keyword>
<dbReference type="SUPFAM" id="SSF51735">
    <property type="entry name" value="NAD(P)-binding Rossmann-fold domains"/>
    <property type="match status" value="1"/>
</dbReference>
<dbReference type="Pfam" id="PF02826">
    <property type="entry name" value="2-Hacid_dh_C"/>
    <property type="match status" value="1"/>
</dbReference>
<dbReference type="PANTHER" id="PTHR43333:SF1">
    <property type="entry name" value="D-ISOMER SPECIFIC 2-HYDROXYACID DEHYDROGENASE NAD-BINDING DOMAIN-CONTAINING PROTEIN"/>
    <property type="match status" value="1"/>
</dbReference>
<keyword evidence="2" id="KW-0520">NAD</keyword>
<name>A0A7W6R392_9HYPH</name>
<organism evidence="4 5">
    <name type="scientific">Rhizobium esperanzae</name>
    <dbReference type="NCBI Taxonomy" id="1967781"/>
    <lineage>
        <taxon>Bacteria</taxon>
        <taxon>Pseudomonadati</taxon>
        <taxon>Pseudomonadota</taxon>
        <taxon>Alphaproteobacteria</taxon>
        <taxon>Hyphomicrobiales</taxon>
        <taxon>Rhizobiaceae</taxon>
        <taxon>Rhizobium/Agrobacterium group</taxon>
        <taxon>Rhizobium</taxon>
    </lineage>
</organism>
<dbReference type="GO" id="GO:0051287">
    <property type="term" value="F:NAD binding"/>
    <property type="evidence" value="ECO:0007669"/>
    <property type="project" value="InterPro"/>
</dbReference>
<dbReference type="InterPro" id="IPR006140">
    <property type="entry name" value="D-isomer_DH_NAD-bd"/>
</dbReference>
<dbReference type="PANTHER" id="PTHR43333">
    <property type="entry name" value="2-HACID_DH_C DOMAIN-CONTAINING PROTEIN"/>
    <property type="match status" value="1"/>
</dbReference>
<dbReference type="RefSeq" id="WP_184469950.1">
    <property type="nucleotide sequence ID" value="NZ_JACIFY010000007.1"/>
</dbReference>
<accession>A0A7W6R392</accession>
<evidence type="ECO:0000313" key="5">
    <source>
        <dbReference type="Proteomes" id="UP000540909"/>
    </source>
</evidence>
<dbReference type="Gene3D" id="3.40.50.720">
    <property type="entry name" value="NAD(P)-binding Rossmann-like Domain"/>
    <property type="match status" value="2"/>
</dbReference>
<dbReference type="CDD" id="cd05300">
    <property type="entry name" value="2-Hacid_dh_1"/>
    <property type="match status" value="1"/>
</dbReference>
<dbReference type="AlphaFoldDB" id="A0A7W6R392"/>
<sequence>MINFVFVPPQSDVTRAFAAQLQNDVEGLVVHVPESEAEAMMCLAKADAAFGALSPELLRHAPNIRWLHSRQIAPPPGYFHDALVEHPLVVTNTREVYNDHIGAHILAFVLALSRDLPYYHTQQLKGRWAPKPLNSDVVFLPEATALIIGVGGIGAEAGRMLSAFGTRIIGIDARRTSMPEGFAEMHGVDAMDDFLPSADFVILTVPHTPQTENMMDHQRFRRMKASSFFINIGRGLTTRLSDLVVALEEGHLAGAALDVFDQEPLPEGHPLWSMPNVLITPHMAGFGPYLEERRYKILRDNCLAFVKGRQLANIVEKRSWF</sequence>
<protein>
    <submittedName>
        <fullName evidence="4">Phosphoglycerate dehydrogenase-like enzyme</fullName>
    </submittedName>
</protein>
<proteinExistence type="predicted"/>
<dbReference type="EMBL" id="JACIFY010000007">
    <property type="protein sequence ID" value="MBB4235896.1"/>
    <property type="molecule type" value="Genomic_DNA"/>
</dbReference>